<dbReference type="Proteomes" id="UP001302812">
    <property type="component" value="Unassembled WGS sequence"/>
</dbReference>
<keyword evidence="1" id="KW-0808">Transferase</keyword>
<sequence length="322" mass="35573">MPRLPPSLLWRARREISPMATLLLLACRDLQSAANELRWICEHVRDTRSPIPPGLRVWQLCEKRGQGVPLQYVLGTQPFGHLDIKCRPGVLIPRPETEAYTLHLASLLTKERGTLNPLSILDLCTGTGCIPLLLTSLLLKPPNHLPIPPRIAALGIDISPKAISLARQNHHHNARLGHLPPPAVTEEGEAEVAFYQADIFSPTFLQSLQTFSSLSSSSGPSSNQTRTKTWDLLTANPPYISPRGFATDTARSVRNHEPKTALVPGDGYQHPDHYGCRPEDAFYARILEIAQLLSPRPPRRVLLEVGGWEQAVRVVTMALAQG</sequence>
<dbReference type="GeneID" id="89934703"/>
<dbReference type="AlphaFoldDB" id="A0AAN6QI08"/>
<dbReference type="GO" id="GO:0032259">
    <property type="term" value="P:methylation"/>
    <property type="evidence" value="ECO:0007669"/>
    <property type="project" value="UniProtKB-KW"/>
</dbReference>
<dbReference type="PANTHER" id="PTHR18895">
    <property type="entry name" value="HEMK METHYLTRANSFERASE"/>
    <property type="match status" value="1"/>
</dbReference>
<evidence type="ECO:0000313" key="1">
    <source>
        <dbReference type="EMBL" id="KAK4110016.1"/>
    </source>
</evidence>
<dbReference type="InterPro" id="IPR050320">
    <property type="entry name" value="N5-glutamine_MTase"/>
</dbReference>
<name>A0AAN6QI08_9PEZI</name>
<keyword evidence="2" id="KW-1185">Reference proteome</keyword>
<proteinExistence type="predicted"/>
<evidence type="ECO:0000313" key="2">
    <source>
        <dbReference type="Proteomes" id="UP001302812"/>
    </source>
</evidence>
<dbReference type="InterPro" id="IPR029063">
    <property type="entry name" value="SAM-dependent_MTases_sf"/>
</dbReference>
<dbReference type="GO" id="GO:0005739">
    <property type="term" value="C:mitochondrion"/>
    <property type="evidence" value="ECO:0007669"/>
    <property type="project" value="TreeGrafter"/>
</dbReference>
<dbReference type="RefSeq" id="XP_064667586.1">
    <property type="nucleotide sequence ID" value="XM_064810578.1"/>
</dbReference>
<dbReference type="PANTHER" id="PTHR18895:SF74">
    <property type="entry name" value="MTRF1L RELEASE FACTOR GLUTAMINE METHYLTRANSFERASE"/>
    <property type="match status" value="1"/>
</dbReference>
<accession>A0AAN6QI08</accession>
<organism evidence="1 2">
    <name type="scientific">Canariomyces notabilis</name>
    <dbReference type="NCBI Taxonomy" id="2074819"/>
    <lineage>
        <taxon>Eukaryota</taxon>
        <taxon>Fungi</taxon>
        <taxon>Dikarya</taxon>
        <taxon>Ascomycota</taxon>
        <taxon>Pezizomycotina</taxon>
        <taxon>Sordariomycetes</taxon>
        <taxon>Sordariomycetidae</taxon>
        <taxon>Sordariales</taxon>
        <taxon>Chaetomiaceae</taxon>
        <taxon>Canariomyces</taxon>
    </lineage>
</organism>
<keyword evidence="1" id="KW-0489">Methyltransferase</keyword>
<reference evidence="1" key="1">
    <citation type="journal article" date="2023" name="Mol. Phylogenet. Evol.">
        <title>Genome-scale phylogeny and comparative genomics of the fungal order Sordariales.</title>
        <authorList>
            <person name="Hensen N."/>
            <person name="Bonometti L."/>
            <person name="Westerberg I."/>
            <person name="Brannstrom I.O."/>
            <person name="Guillou S."/>
            <person name="Cros-Aarteil S."/>
            <person name="Calhoun S."/>
            <person name="Haridas S."/>
            <person name="Kuo A."/>
            <person name="Mondo S."/>
            <person name="Pangilinan J."/>
            <person name="Riley R."/>
            <person name="LaButti K."/>
            <person name="Andreopoulos B."/>
            <person name="Lipzen A."/>
            <person name="Chen C."/>
            <person name="Yan M."/>
            <person name="Daum C."/>
            <person name="Ng V."/>
            <person name="Clum A."/>
            <person name="Steindorff A."/>
            <person name="Ohm R.A."/>
            <person name="Martin F."/>
            <person name="Silar P."/>
            <person name="Natvig D.O."/>
            <person name="Lalanne C."/>
            <person name="Gautier V."/>
            <person name="Ament-Velasquez S.L."/>
            <person name="Kruys A."/>
            <person name="Hutchinson M.I."/>
            <person name="Powell A.J."/>
            <person name="Barry K."/>
            <person name="Miller A.N."/>
            <person name="Grigoriev I.V."/>
            <person name="Debuchy R."/>
            <person name="Gladieux P."/>
            <person name="Hiltunen Thoren M."/>
            <person name="Johannesson H."/>
        </authorList>
    </citation>
    <scope>NUCLEOTIDE SEQUENCE</scope>
    <source>
        <strain evidence="1">CBS 508.74</strain>
    </source>
</reference>
<protein>
    <submittedName>
        <fullName evidence="1">S-adenosyl-L-methionine-dependent methyltransferase</fullName>
    </submittedName>
</protein>
<feature type="non-terminal residue" evidence="1">
    <location>
        <position position="322"/>
    </location>
</feature>
<dbReference type="Gene3D" id="3.40.50.150">
    <property type="entry name" value="Vaccinia Virus protein VP39"/>
    <property type="match status" value="1"/>
</dbReference>
<comment type="caution">
    <text evidence="1">The sequence shown here is derived from an EMBL/GenBank/DDBJ whole genome shotgun (WGS) entry which is preliminary data.</text>
</comment>
<reference evidence="1" key="2">
    <citation type="submission" date="2023-05" db="EMBL/GenBank/DDBJ databases">
        <authorList>
            <consortium name="Lawrence Berkeley National Laboratory"/>
            <person name="Steindorff A."/>
            <person name="Hensen N."/>
            <person name="Bonometti L."/>
            <person name="Westerberg I."/>
            <person name="Brannstrom I.O."/>
            <person name="Guillou S."/>
            <person name="Cros-Aarteil S."/>
            <person name="Calhoun S."/>
            <person name="Haridas S."/>
            <person name="Kuo A."/>
            <person name="Mondo S."/>
            <person name="Pangilinan J."/>
            <person name="Riley R."/>
            <person name="Labutti K."/>
            <person name="Andreopoulos B."/>
            <person name="Lipzen A."/>
            <person name="Chen C."/>
            <person name="Yanf M."/>
            <person name="Daum C."/>
            <person name="Ng V."/>
            <person name="Clum A."/>
            <person name="Ohm R."/>
            <person name="Martin F."/>
            <person name="Silar P."/>
            <person name="Natvig D."/>
            <person name="Lalanne C."/>
            <person name="Gautier V."/>
            <person name="Ament-Velasquez S.L."/>
            <person name="Kruys A."/>
            <person name="Hutchinson M.I."/>
            <person name="Powell A.J."/>
            <person name="Barry K."/>
            <person name="Miller A.N."/>
            <person name="Grigoriev I.V."/>
            <person name="Debuchy R."/>
            <person name="Gladieux P."/>
            <person name="Thoren M.H."/>
            <person name="Johannesson H."/>
        </authorList>
    </citation>
    <scope>NUCLEOTIDE SEQUENCE</scope>
    <source>
        <strain evidence="1">CBS 508.74</strain>
    </source>
</reference>
<dbReference type="PROSITE" id="PS51257">
    <property type="entry name" value="PROKAR_LIPOPROTEIN"/>
    <property type="match status" value="1"/>
</dbReference>
<dbReference type="EMBL" id="MU853353">
    <property type="protein sequence ID" value="KAK4110016.1"/>
    <property type="molecule type" value="Genomic_DNA"/>
</dbReference>
<gene>
    <name evidence="1" type="ORF">N656DRAFT_682546</name>
</gene>
<dbReference type="SUPFAM" id="SSF53335">
    <property type="entry name" value="S-adenosyl-L-methionine-dependent methyltransferases"/>
    <property type="match status" value="1"/>
</dbReference>
<dbReference type="GO" id="GO:0008168">
    <property type="term" value="F:methyltransferase activity"/>
    <property type="evidence" value="ECO:0007669"/>
    <property type="project" value="UniProtKB-KW"/>
</dbReference>